<reference evidence="1 2" key="1">
    <citation type="submission" date="2024-05" db="EMBL/GenBank/DDBJ databases">
        <title>Genome sequencing and assembly of Indian major carp, Cirrhinus mrigala (Hamilton, 1822).</title>
        <authorList>
            <person name="Mohindra V."/>
            <person name="Chowdhury L.M."/>
            <person name="Lal K."/>
            <person name="Jena J.K."/>
        </authorList>
    </citation>
    <scope>NUCLEOTIDE SEQUENCE [LARGE SCALE GENOMIC DNA]</scope>
    <source>
        <strain evidence="1">CM1030</strain>
        <tissue evidence="1">Blood</tissue>
    </source>
</reference>
<organism evidence="1 2">
    <name type="scientific">Cirrhinus mrigala</name>
    <name type="common">Mrigala</name>
    <dbReference type="NCBI Taxonomy" id="683832"/>
    <lineage>
        <taxon>Eukaryota</taxon>
        <taxon>Metazoa</taxon>
        <taxon>Chordata</taxon>
        <taxon>Craniata</taxon>
        <taxon>Vertebrata</taxon>
        <taxon>Euteleostomi</taxon>
        <taxon>Actinopterygii</taxon>
        <taxon>Neopterygii</taxon>
        <taxon>Teleostei</taxon>
        <taxon>Ostariophysi</taxon>
        <taxon>Cypriniformes</taxon>
        <taxon>Cyprinidae</taxon>
        <taxon>Labeoninae</taxon>
        <taxon>Labeonini</taxon>
        <taxon>Cirrhinus</taxon>
    </lineage>
</organism>
<accession>A0ABD0RI43</accession>
<proteinExistence type="predicted"/>
<feature type="non-terminal residue" evidence="1">
    <location>
        <position position="1"/>
    </location>
</feature>
<dbReference type="EMBL" id="JAMKFB020000003">
    <property type="protein sequence ID" value="KAL0198214.1"/>
    <property type="molecule type" value="Genomic_DNA"/>
</dbReference>
<gene>
    <name evidence="1" type="ORF">M9458_006754</name>
</gene>
<protein>
    <submittedName>
        <fullName evidence="1">Uncharacterized protein</fullName>
    </submittedName>
</protein>
<sequence length="60" mass="7069">VNSQVTIITKTFLRYKELNVLIESIRKFYPRIKIIVADDSLMPERVSGNHIEHYLMPPLQ</sequence>
<dbReference type="PANTHER" id="PTHR15046">
    <property type="entry name" value="GLYCO_TRANS_2-LIKE DOMAIN-CONTAINING PROTEIN"/>
    <property type="match status" value="1"/>
</dbReference>
<evidence type="ECO:0000313" key="2">
    <source>
        <dbReference type="Proteomes" id="UP001529510"/>
    </source>
</evidence>
<dbReference type="Proteomes" id="UP001529510">
    <property type="component" value="Unassembled WGS sequence"/>
</dbReference>
<feature type="non-terminal residue" evidence="1">
    <location>
        <position position="60"/>
    </location>
</feature>
<dbReference type="PANTHER" id="PTHR15046:SF2">
    <property type="entry name" value="BETA-1,4 N-ACETYLGALACTOSAMINYLTRANSFERASE 2"/>
    <property type="match status" value="1"/>
</dbReference>
<name>A0ABD0RI43_CIRMR</name>
<comment type="caution">
    <text evidence="1">The sequence shown here is derived from an EMBL/GenBank/DDBJ whole genome shotgun (WGS) entry which is preliminary data.</text>
</comment>
<dbReference type="AlphaFoldDB" id="A0ABD0RI43"/>
<evidence type="ECO:0000313" key="1">
    <source>
        <dbReference type="EMBL" id="KAL0198214.1"/>
    </source>
</evidence>
<keyword evidence="2" id="KW-1185">Reference proteome</keyword>